<reference evidence="2 3" key="1">
    <citation type="journal article" date="2015" name="Stand. Genomic Sci.">
        <title>Genomic Encyclopedia of Bacterial and Archaeal Type Strains, Phase III: the genomes of soil and plant-associated and newly described type strains.</title>
        <authorList>
            <person name="Whitman W.B."/>
            <person name="Woyke T."/>
            <person name="Klenk H.P."/>
            <person name="Zhou Y."/>
            <person name="Lilburn T.G."/>
            <person name="Beck B.J."/>
            <person name="De Vos P."/>
            <person name="Vandamme P."/>
            <person name="Eisen J.A."/>
            <person name="Garrity G."/>
            <person name="Hugenholtz P."/>
            <person name="Kyrpides N.C."/>
        </authorList>
    </citation>
    <scope>NUCLEOTIDE SEQUENCE [LARGE SCALE GENOMIC DNA]</scope>
    <source>
        <strain evidence="2 3">CGMCC 1.10948</strain>
    </source>
</reference>
<dbReference type="AlphaFoldDB" id="A0A562QWS6"/>
<dbReference type="EMBL" id="VLLA01000026">
    <property type="protein sequence ID" value="TWI61259.1"/>
    <property type="molecule type" value="Genomic_DNA"/>
</dbReference>
<keyword evidence="3" id="KW-1185">Reference proteome</keyword>
<evidence type="ECO:0000256" key="1">
    <source>
        <dbReference type="SAM" id="MobiDB-lite"/>
    </source>
</evidence>
<proteinExistence type="predicted"/>
<organism evidence="2 3">
    <name type="scientific">Bradyrhizobium huanghuaihaiense</name>
    <dbReference type="NCBI Taxonomy" id="990078"/>
    <lineage>
        <taxon>Bacteria</taxon>
        <taxon>Pseudomonadati</taxon>
        <taxon>Pseudomonadota</taxon>
        <taxon>Alphaproteobacteria</taxon>
        <taxon>Hyphomicrobiales</taxon>
        <taxon>Nitrobacteraceae</taxon>
        <taxon>Bradyrhizobium</taxon>
    </lineage>
</organism>
<accession>A0A562QWS6</accession>
<name>A0A562QWS6_9BRAD</name>
<dbReference type="RefSeq" id="WP_018644763.1">
    <property type="nucleotide sequence ID" value="NZ_CP104172.1"/>
</dbReference>
<feature type="compositionally biased region" description="Polar residues" evidence="1">
    <location>
        <begin position="76"/>
        <end position="85"/>
    </location>
</feature>
<dbReference type="Proteomes" id="UP000316291">
    <property type="component" value="Unassembled WGS sequence"/>
</dbReference>
<protein>
    <submittedName>
        <fullName evidence="2">Uncharacterized protein</fullName>
    </submittedName>
</protein>
<evidence type="ECO:0000313" key="3">
    <source>
        <dbReference type="Proteomes" id="UP000316291"/>
    </source>
</evidence>
<gene>
    <name evidence="2" type="ORF">IQ16_07137</name>
</gene>
<feature type="region of interest" description="Disordered" evidence="1">
    <location>
        <begin position="57"/>
        <end position="85"/>
    </location>
</feature>
<comment type="caution">
    <text evidence="2">The sequence shown here is derived from an EMBL/GenBank/DDBJ whole genome shotgun (WGS) entry which is preliminary data.</text>
</comment>
<evidence type="ECO:0000313" key="2">
    <source>
        <dbReference type="EMBL" id="TWI61259.1"/>
    </source>
</evidence>
<sequence length="85" mass="9356">MMQQYRAYLVGENGVFQSAEAFEARSDASALLFARRFTRRGDVEVWQLGRRIGLLKQATSPAAASPEDTGPGRQPPHSSASFRSI</sequence>